<evidence type="ECO:0000313" key="2">
    <source>
        <dbReference type="EMBL" id="TVU04047.1"/>
    </source>
</evidence>
<keyword evidence="3" id="KW-1185">Reference proteome</keyword>
<dbReference type="Gramene" id="TVU04047">
    <property type="protein sequence ID" value="TVU04047"/>
    <property type="gene ID" value="EJB05_50395"/>
</dbReference>
<reference evidence="2 3" key="1">
    <citation type="journal article" date="2019" name="Sci. Rep.">
        <title>A high-quality genome of Eragrostis curvula grass provides insights into Poaceae evolution and supports new strategies to enhance forage quality.</title>
        <authorList>
            <person name="Carballo J."/>
            <person name="Santos B.A.C.M."/>
            <person name="Zappacosta D."/>
            <person name="Garbus I."/>
            <person name="Selva J.P."/>
            <person name="Gallo C.A."/>
            <person name="Diaz A."/>
            <person name="Albertini E."/>
            <person name="Caccamo M."/>
            <person name="Echenique V."/>
        </authorList>
    </citation>
    <scope>NUCLEOTIDE SEQUENCE [LARGE SCALE GENOMIC DNA]</scope>
    <source>
        <strain evidence="3">cv. Victoria</strain>
        <tissue evidence="2">Leaf</tissue>
    </source>
</reference>
<protein>
    <submittedName>
        <fullName evidence="2">Uncharacterized protein</fullName>
    </submittedName>
</protein>
<feature type="chain" id="PRO_5023941180" evidence="1">
    <location>
        <begin position="19"/>
        <end position="115"/>
    </location>
</feature>
<feature type="signal peptide" evidence="1">
    <location>
        <begin position="1"/>
        <end position="18"/>
    </location>
</feature>
<proteinExistence type="predicted"/>
<keyword evidence="1" id="KW-0732">Signal</keyword>
<sequence>MSLGAILLAALSNPMVSPSDPAGLKMWQEATRSDGGCRASQPSPSTQYMEPHLICDALPLPPSCTSARSTSLPEIKECQYIGHAKCKLDNGGVINRSLGHEDTEYLEMIYSGAVY</sequence>
<dbReference type="Proteomes" id="UP000324897">
    <property type="component" value="Unassembled WGS sequence"/>
</dbReference>
<comment type="caution">
    <text evidence="2">The sequence shown here is derived from an EMBL/GenBank/DDBJ whole genome shotgun (WGS) entry which is preliminary data.</text>
</comment>
<evidence type="ECO:0000256" key="1">
    <source>
        <dbReference type="SAM" id="SignalP"/>
    </source>
</evidence>
<accession>A0A5J9SYH3</accession>
<evidence type="ECO:0000313" key="3">
    <source>
        <dbReference type="Proteomes" id="UP000324897"/>
    </source>
</evidence>
<organism evidence="2 3">
    <name type="scientific">Eragrostis curvula</name>
    <name type="common">weeping love grass</name>
    <dbReference type="NCBI Taxonomy" id="38414"/>
    <lineage>
        <taxon>Eukaryota</taxon>
        <taxon>Viridiplantae</taxon>
        <taxon>Streptophyta</taxon>
        <taxon>Embryophyta</taxon>
        <taxon>Tracheophyta</taxon>
        <taxon>Spermatophyta</taxon>
        <taxon>Magnoliopsida</taxon>
        <taxon>Liliopsida</taxon>
        <taxon>Poales</taxon>
        <taxon>Poaceae</taxon>
        <taxon>PACMAD clade</taxon>
        <taxon>Chloridoideae</taxon>
        <taxon>Eragrostideae</taxon>
        <taxon>Eragrostidinae</taxon>
        <taxon>Eragrostis</taxon>
    </lineage>
</organism>
<name>A0A5J9SYH3_9POAL</name>
<gene>
    <name evidence="2" type="ORF">EJB05_50395</name>
</gene>
<dbReference type="EMBL" id="RWGY01000109">
    <property type="protein sequence ID" value="TVU04047.1"/>
    <property type="molecule type" value="Genomic_DNA"/>
</dbReference>
<dbReference type="AlphaFoldDB" id="A0A5J9SYH3"/>